<evidence type="ECO:0000313" key="1">
    <source>
        <dbReference type="EMBL" id="OGG94333.1"/>
    </source>
</evidence>
<accession>A0A1F6G8A2</accession>
<gene>
    <name evidence="1" type="ORF">A2527_00580</name>
</gene>
<evidence type="ECO:0000313" key="2">
    <source>
        <dbReference type="Proteomes" id="UP000178449"/>
    </source>
</evidence>
<dbReference type="Pfam" id="PF10758">
    <property type="entry name" value="DUF2586"/>
    <property type="match status" value="1"/>
</dbReference>
<dbReference type="AlphaFoldDB" id="A0A1F6G8A2"/>
<dbReference type="EMBL" id="MFNE01000039">
    <property type="protein sequence ID" value="OGG94333.1"/>
    <property type="molecule type" value="Genomic_DNA"/>
</dbReference>
<proteinExistence type="predicted"/>
<reference evidence="1 2" key="1">
    <citation type="journal article" date="2016" name="Nat. Commun.">
        <title>Thousands of microbial genomes shed light on interconnected biogeochemical processes in an aquifer system.</title>
        <authorList>
            <person name="Anantharaman K."/>
            <person name="Brown C.T."/>
            <person name="Hug L.A."/>
            <person name="Sharon I."/>
            <person name="Castelle C.J."/>
            <person name="Probst A.J."/>
            <person name="Thomas B.C."/>
            <person name="Singh A."/>
            <person name="Wilkins M.J."/>
            <person name="Karaoz U."/>
            <person name="Brodie E.L."/>
            <person name="Williams K.H."/>
            <person name="Hubbard S.S."/>
            <person name="Banfield J.F."/>
        </authorList>
    </citation>
    <scope>NUCLEOTIDE SEQUENCE [LARGE SCALE GENOMIC DNA]</scope>
</reference>
<comment type="caution">
    <text evidence="1">The sequence shown here is derived from an EMBL/GenBank/DDBJ whole genome shotgun (WGS) entry which is preliminary data.</text>
</comment>
<name>A0A1F6G8A2_9PROT</name>
<dbReference type="Proteomes" id="UP000178449">
    <property type="component" value="Unassembled WGS sequence"/>
</dbReference>
<dbReference type="STRING" id="1817772.A2527_00580"/>
<organism evidence="1 2">
    <name type="scientific">Candidatus Lambdaproteobacteria bacterium RIFOXYD2_FULL_50_16</name>
    <dbReference type="NCBI Taxonomy" id="1817772"/>
    <lineage>
        <taxon>Bacteria</taxon>
        <taxon>Pseudomonadati</taxon>
        <taxon>Pseudomonadota</taxon>
        <taxon>Candidatus Lambdaproteobacteria</taxon>
    </lineage>
</organism>
<dbReference type="InterPro" id="IPR019694">
    <property type="entry name" value="Phage_HP1_Orf23"/>
</dbReference>
<protein>
    <submittedName>
        <fullName evidence="1">Uncharacterized protein</fullName>
    </submittedName>
</protein>
<sequence length="350" mass="37506">MTVTGIQLQEANSGGVVAPLGQEFKQAYFSEHPTLNGMQTINITSDVANLFAGNAELIGELETAQANADNSFFAVVYLVAPLALTDLLVGGYIADLAATYEVATLLFVTNADAAFAAAVNTELAAQAAQKRYFEAVLKFRKAGADTPSAYATAFNTAFSAFSSSSVSIIAPTTQDNWLGAFGGRLARIRVQASAGKVLDGGLKNVLTDPAYGQSEFTVLDDARAVFLKRFVEDPSSVFVNDDLVMYSTSDTVTTMAQRRVLNKAKREILFYAFPLINDDKFNKDESGAMAASQIASKGLEVMKKPVPGKNREIHDYSLSTSWVTGGVAIAFTLIDVNRIKIVDTTIELTI</sequence>